<feature type="transmembrane region" description="Helical" evidence="9">
    <location>
        <begin position="43"/>
        <end position="65"/>
    </location>
</feature>
<keyword evidence="11" id="KW-0449">Lipoprotein</keyword>
<dbReference type="InterPro" id="IPR003010">
    <property type="entry name" value="C-N_Hydrolase"/>
</dbReference>
<evidence type="ECO:0000259" key="10">
    <source>
        <dbReference type="PROSITE" id="PS50263"/>
    </source>
</evidence>
<feature type="transmembrane region" description="Helical" evidence="9">
    <location>
        <begin position="168"/>
        <end position="185"/>
    </location>
</feature>
<dbReference type="NCBIfam" id="TIGR00546">
    <property type="entry name" value="lnt"/>
    <property type="match status" value="1"/>
</dbReference>
<organism evidence="11 12">
    <name type="scientific">Hydrogenobacter hydrogenophilus</name>
    <dbReference type="NCBI Taxonomy" id="35835"/>
    <lineage>
        <taxon>Bacteria</taxon>
        <taxon>Pseudomonadati</taxon>
        <taxon>Aquificota</taxon>
        <taxon>Aquificia</taxon>
        <taxon>Aquificales</taxon>
        <taxon>Aquificaceae</taxon>
        <taxon>Hydrogenobacter</taxon>
    </lineage>
</organism>
<dbReference type="Gene3D" id="3.60.110.10">
    <property type="entry name" value="Carbon-nitrogen hydrolase"/>
    <property type="match status" value="1"/>
</dbReference>
<dbReference type="InterPro" id="IPR036526">
    <property type="entry name" value="C-N_Hydrolase_sf"/>
</dbReference>
<dbReference type="GO" id="GO:0042158">
    <property type="term" value="P:lipoprotein biosynthetic process"/>
    <property type="evidence" value="ECO:0007669"/>
    <property type="project" value="UniProtKB-UniRule"/>
</dbReference>
<evidence type="ECO:0000256" key="8">
    <source>
        <dbReference type="ARBA" id="ARBA00023315"/>
    </source>
</evidence>
<evidence type="ECO:0000256" key="4">
    <source>
        <dbReference type="ARBA" id="ARBA00022679"/>
    </source>
</evidence>
<evidence type="ECO:0000256" key="2">
    <source>
        <dbReference type="ARBA" id="ARBA00010065"/>
    </source>
</evidence>
<comment type="function">
    <text evidence="9">Catalyzes the phospholipid dependent N-acylation of the N-terminal cysteine of apolipoprotein, the last step in lipoprotein maturation.</text>
</comment>
<evidence type="ECO:0000256" key="1">
    <source>
        <dbReference type="ARBA" id="ARBA00004651"/>
    </source>
</evidence>
<evidence type="ECO:0000313" key="12">
    <source>
        <dbReference type="Proteomes" id="UP000218627"/>
    </source>
</evidence>
<dbReference type="SUPFAM" id="SSF56317">
    <property type="entry name" value="Carbon-nitrogen hydrolase"/>
    <property type="match status" value="1"/>
</dbReference>
<dbReference type="EC" id="2.3.1.269" evidence="9"/>
<name>A0A285P202_9AQUI</name>
<keyword evidence="3 9" id="KW-1003">Cell membrane</keyword>
<dbReference type="AlphaFoldDB" id="A0A285P202"/>
<dbReference type="PROSITE" id="PS50263">
    <property type="entry name" value="CN_HYDROLASE"/>
    <property type="match status" value="1"/>
</dbReference>
<dbReference type="InterPro" id="IPR045378">
    <property type="entry name" value="LNT_N"/>
</dbReference>
<dbReference type="RefSeq" id="WP_096601745.1">
    <property type="nucleotide sequence ID" value="NZ_OBEN01000004.1"/>
</dbReference>
<dbReference type="Proteomes" id="UP000218627">
    <property type="component" value="Unassembled WGS sequence"/>
</dbReference>
<dbReference type="HAMAP" id="MF_01148">
    <property type="entry name" value="Lnt"/>
    <property type="match status" value="1"/>
</dbReference>
<evidence type="ECO:0000256" key="9">
    <source>
        <dbReference type="HAMAP-Rule" id="MF_01148"/>
    </source>
</evidence>
<keyword evidence="12" id="KW-1185">Reference proteome</keyword>
<gene>
    <name evidence="9" type="primary">lnt</name>
    <name evidence="11" type="ORF">SAMN06265353_0919</name>
</gene>
<dbReference type="Pfam" id="PF00795">
    <property type="entry name" value="CN_hydrolase"/>
    <property type="match status" value="1"/>
</dbReference>
<feature type="transmembrane region" description="Helical" evidence="9">
    <location>
        <begin position="12"/>
        <end position="36"/>
    </location>
</feature>
<dbReference type="UniPathway" id="UPA00666"/>
<comment type="catalytic activity">
    <reaction evidence="9">
        <text>N-terminal S-1,2-diacyl-sn-glyceryl-L-cysteinyl-[lipoprotein] + a glycerophospholipid = N-acyl-S-1,2-diacyl-sn-glyceryl-L-cysteinyl-[lipoprotein] + a 2-acyl-sn-glycero-3-phospholipid + H(+)</text>
        <dbReference type="Rhea" id="RHEA:48228"/>
        <dbReference type="Rhea" id="RHEA-COMP:14681"/>
        <dbReference type="Rhea" id="RHEA-COMP:14684"/>
        <dbReference type="ChEBI" id="CHEBI:15378"/>
        <dbReference type="ChEBI" id="CHEBI:136912"/>
        <dbReference type="ChEBI" id="CHEBI:140656"/>
        <dbReference type="ChEBI" id="CHEBI:140657"/>
        <dbReference type="ChEBI" id="CHEBI:140660"/>
        <dbReference type="EC" id="2.3.1.269"/>
    </reaction>
</comment>
<protein>
    <recommendedName>
        <fullName evidence="9">Apolipoprotein N-acyltransferase</fullName>
        <shortName evidence="9">ALP N-acyltransferase</shortName>
        <ecNumber evidence="9">2.3.1.269</ecNumber>
    </recommendedName>
</protein>
<keyword evidence="4 9" id="KW-0808">Transferase</keyword>
<feature type="transmembrane region" description="Helical" evidence="9">
    <location>
        <begin position="142"/>
        <end position="161"/>
    </location>
</feature>
<accession>A0A285P202</accession>
<sequence>MRVFILAILNGVLLYLPFSRYELWFLIFPALLMLLANPNHRHYFLAGFTFFFISLECVNIASIQYGGVNPFLAYALFSIFALFLTFYQMNLPLMLWKKLSHSLWTLPLFYSLFEVIRSYLPYGGFPWLVLGEISTYIPIAKYSLRFFTVYGESLLMWYVAYFLFKRKVVPLLFLLMLVFLTGLYAKHTLLKELSSAVSIKVALVQTAIPQEDKLTEKEFRKHTKEILSLVRSALKEKPDLVVLPESAFPFFFSDEFDKDRNEFFELSFQAPLLVGLIDIREGLKPYNSAYLIKDGQLVGYYDKIRLLPIGEYVPFPFAFLKDVFSAIAGIDYTPGKTWKPITYRNIRLATPICFEVAYWDLVRKLSKEANLIVVLTNDGWFNNSDCTHQHFTWARVRALENAKFVLWVNNSGDTAVIDPSGKVLKKIPYMKRGILVYDIKLMDP</sequence>
<evidence type="ECO:0000256" key="3">
    <source>
        <dbReference type="ARBA" id="ARBA00022475"/>
    </source>
</evidence>
<dbReference type="GO" id="GO:0016410">
    <property type="term" value="F:N-acyltransferase activity"/>
    <property type="evidence" value="ECO:0007669"/>
    <property type="project" value="UniProtKB-UniRule"/>
</dbReference>
<keyword evidence="7 9" id="KW-0472">Membrane</keyword>
<comment type="subcellular location">
    <subcellularLocation>
        <location evidence="1 9">Cell membrane</location>
        <topology evidence="1 9">Multi-pass membrane protein</topology>
    </subcellularLocation>
</comment>
<keyword evidence="5 9" id="KW-0812">Transmembrane</keyword>
<dbReference type="InterPro" id="IPR004563">
    <property type="entry name" value="Apolipo_AcylTrfase"/>
</dbReference>
<keyword evidence="8 9" id="KW-0012">Acyltransferase</keyword>
<dbReference type="PANTHER" id="PTHR38686:SF1">
    <property type="entry name" value="APOLIPOPROTEIN N-ACYLTRANSFERASE"/>
    <property type="match status" value="1"/>
</dbReference>
<evidence type="ECO:0000256" key="5">
    <source>
        <dbReference type="ARBA" id="ARBA00022692"/>
    </source>
</evidence>
<reference evidence="12" key="1">
    <citation type="submission" date="2017-09" db="EMBL/GenBank/DDBJ databases">
        <authorList>
            <person name="Varghese N."/>
            <person name="Submissions S."/>
        </authorList>
    </citation>
    <scope>NUCLEOTIDE SEQUENCE [LARGE SCALE GENOMIC DNA]</scope>
    <source>
        <strain evidence="12">DSM 2913</strain>
    </source>
</reference>
<dbReference type="Pfam" id="PF20154">
    <property type="entry name" value="LNT_N"/>
    <property type="match status" value="1"/>
</dbReference>
<keyword evidence="6 9" id="KW-1133">Transmembrane helix</keyword>
<feature type="domain" description="CN hydrolase" evidence="10">
    <location>
        <begin position="204"/>
        <end position="441"/>
    </location>
</feature>
<comment type="similarity">
    <text evidence="2 9">Belongs to the CN hydrolase family. Apolipoprotein N-acyltransferase subfamily.</text>
</comment>
<dbReference type="OrthoDB" id="9811121at2"/>
<evidence type="ECO:0000256" key="6">
    <source>
        <dbReference type="ARBA" id="ARBA00022989"/>
    </source>
</evidence>
<evidence type="ECO:0000256" key="7">
    <source>
        <dbReference type="ARBA" id="ARBA00023136"/>
    </source>
</evidence>
<feature type="transmembrane region" description="Helical" evidence="9">
    <location>
        <begin position="71"/>
        <end position="91"/>
    </location>
</feature>
<feature type="transmembrane region" description="Helical" evidence="9">
    <location>
        <begin position="103"/>
        <end position="122"/>
    </location>
</feature>
<comment type="pathway">
    <text evidence="9">Protein modification; lipoprotein biosynthesis (N-acyl transfer).</text>
</comment>
<evidence type="ECO:0000313" key="11">
    <source>
        <dbReference type="EMBL" id="SNZ13911.1"/>
    </source>
</evidence>
<proteinExistence type="inferred from homology"/>
<dbReference type="CDD" id="cd07571">
    <property type="entry name" value="ALP_N-acyl_transferase"/>
    <property type="match status" value="1"/>
</dbReference>
<dbReference type="PANTHER" id="PTHR38686">
    <property type="entry name" value="APOLIPOPROTEIN N-ACYLTRANSFERASE"/>
    <property type="match status" value="1"/>
</dbReference>
<dbReference type="GO" id="GO:0005886">
    <property type="term" value="C:plasma membrane"/>
    <property type="evidence" value="ECO:0007669"/>
    <property type="project" value="UniProtKB-SubCell"/>
</dbReference>
<dbReference type="EMBL" id="OBEN01000004">
    <property type="protein sequence ID" value="SNZ13911.1"/>
    <property type="molecule type" value="Genomic_DNA"/>
</dbReference>